<dbReference type="PANTHER" id="PTHR45138:SF9">
    <property type="entry name" value="DIGUANYLATE CYCLASE DGCM-RELATED"/>
    <property type="match status" value="1"/>
</dbReference>
<dbReference type="SUPFAM" id="SSF52172">
    <property type="entry name" value="CheY-like"/>
    <property type="match status" value="1"/>
</dbReference>
<evidence type="ECO:0000259" key="3">
    <source>
        <dbReference type="PROSITE" id="PS50887"/>
    </source>
</evidence>
<dbReference type="Proteomes" id="UP000008206">
    <property type="component" value="Chromosome"/>
</dbReference>
<dbReference type="GO" id="GO:0052621">
    <property type="term" value="F:diguanylate cyclase activity"/>
    <property type="evidence" value="ECO:0007669"/>
    <property type="project" value="TreeGrafter"/>
</dbReference>
<dbReference type="Pfam" id="PF00072">
    <property type="entry name" value="Response_reg"/>
    <property type="match status" value="1"/>
</dbReference>
<evidence type="ECO:0000313" key="5">
    <source>
        <dbReference type="Proteomes" id="UP000008206"/>
    </source>
</evidence>
<dbReference type="SMART" id="SM00448">
    <property type="entry name" value="REC"/>
    <property type="match status" value="1"/>
</dbReference>
<evidence type="ECO:0000256" key="1">
    <source>
        <dbReference type="PROSITE-ProRule" id="PRU00169"/>
    </source>
</evidence>
<dbReference type="InterPro" id="IPR000160">
    <property type="entry name" value="GGDEF_dom"/>
</dbReference>
<gene>
    <name evidence="4" type="ordered locus">Cyan7822_2275</name>
</gene>
<dbReference type="InterPro" id="IPR001789">
    <property type="entry name" value="Sig_transdc_resp-reg_receiver"/>
</dbReference>
<dbReference type="EMBL" id="CP002198">
    <property type="protein sequence ID" value="ADN14253.1"/>
    <property type="molecule type" value="Genomic_DNA"/>
</dbReference>
<dbReference type="Gene3D" id="3.40.50.2300">
    <property type="match status" value="1"/>
</dbReference>
<name>E0UF01_GLOV7</name>
<dbReference type="eggNOG" id="COG3706">
    <property type="taxonomic scope" value="Bacteria"/>
</dbReference>
<dbReference type="InterPro" id="IPR050469">
    <property type="entry name" value="Diguanylate_Cyclase"/>
</dbReference>
<dbReference type="Pfam" id="PF00990">
    <property type="entry name" value="GGDEF"/>
    <property type="match status" value="1"/>
</dbReference>
<dbReference type="STRING" id="497965.Cyan7822_2275"/>
<feature type="domain" description="GGDEF" evidence="3">
    <location>
        <begin position="220"/>
        <end position="353"/>
    </location>
</feature>
<evidence type="ECO:0000313" key="4">
    <source>
        <dbReference type="EMBL" id="ADN14253.1"/>
    </source>
</evidence>
<dbReference type="SUPFAM" id="SSF55073">
    <property type="entry name" value="Nucleotide cyclase"/>
    <property type="match status" value="1"/>
</dbReference>
<dbReference type="HOGENOM" id="CLU_000445_11_28_3"/>
<dbReference type="SMART" id="SM00267">
    <property type="entry name" value="GGDEF"/>
    <property type="match status" value="1"/>
</dbReference>
<protein>
    <submittedName>
        <fullName evidence="4">Response regulator receiver modulated diguanylate cyclase</fullName>
    </submittedName>
</protein>
<reference evidence="5" key="1">
    <citation type="journal article" date="2011" name="MBio">
        <title>Novel metabolic attributes of the genus Cyanothece, comprising a group of unicellular nitrogen-fixing Cyanobacteria.</title>
        <authorList>
            <person name="Bandyopadhyay A."/>
            <person name="Elvitigala T."/>
            <person name="Welsh E."/>
            <person name="Stockel J."/>
            <person name="Liberton M."/>
            <person name="Min H."/>
            <person name="Sherman L.A."/>
            <person name="Pakrasi H.B."/>
        </authorList>
    </citation>
    <scope>NUCLEOTIDE SEQUENCE [LARGE SCALE GENOMIC DNA]</scope>
    <source>
        <strain evidence="5">PCC 7822</strain>
    </source>
</reference>
<dbReference type="InterPro" id="IPR011006">
    <property type="entry name" value="CheY-like_superfamily"/>
</dbReference>
<dbReference type="GO" id="GO:1902201">
    <property type="term" value="P:negative regulation of bacterial-type flagellum-dependent cell motility"/>
    <property type="evidence" value="ECO:0007669"/>
    <property type="project" value="TreeGrafter"/>
</dbReference>
<dbReference type="PROSITE" id="PS50887">
    <property type="entry name" value="GGDEF"/>
    <property type="match status" value="1"/>
</dbReference>
<dbReference type="Gene3D" id="3.30.70.270">
    <property type="match status" value="1"/>
</dbReference>
<dbReference type="AlphaFoldDB" id="E0UF01"/>
<dbReference type="CDD" id="cd19920">
    <property type="entry name" value="REC_PA4781-like"/>
    <property type="match status" value="1"/>
</dbReference>
<feature type="modified residue" description="4-aspartylphosphate" evidence="1">
    <location>
        <position position="103"/>
    </location>
</feature>
<accession>E0UF01</accession>
<dbReference type="GO" id="GO:0005886">
    <property type="term" value="C:plasma membrane"/>
    <property type="evidence" value="ECO:0007669"/>
    <property type="project" value="TreeGrafter"/>
</dbReference>
<dbReference type="PROSITE" id="PS50110">
    <property type="entry name" value="RESPONSE_REGULATORY"/>
    <property type="match status" value="1"/>
</dbReference>
<evidence type="ECO:0000259" key="2">
    <source>
        <dbReference type="PROSITE" id="PS50110"/>
    </source>
</evidence>
<keyword evidence="5" id="KW-1185">Reference proteome</keyword>
<feature type="domain" description="Response regulatory" evidence="2">
    <location>
        <begin position="54"/>
        <end position="170"/>
    </location>
</feature>
<sequence>MECAREKNYLKLDLYCYILKKEYIYQGRYLKSAYNDYMNSQLNKIKPFNPEDFLILVVDDLSKNLQLVVDILDHSGYATTFATSGQQAFERVRTAHPDLILLDLMMPEMNGLQVCEKLKSNQEYQEIPIIFLTASDEEGDLLEAFKLGAVDYVTKPFRAAELLARVKNHLELKRTRDELKAAYAQLELLVNIDPLTNVANRRALFKFGEQELYRAQRYHCSFSILLIDLDYFKHINDSYGHAMGDTVLKIVCNAINNSIRQIDLLGRFGGEEFVVILPKTKLKEAIIVAERIRKTISELSLLVGQKTLKITASIGLATYNQKDATLDEVLHRADKGLYLAKERGRNQVVIYDLNEPQEHD</sequence>
<dbReference type="CDD" id="cd01949">
    <property type="entry name" value="GGDEF"/>
    <property type="match status" value="1"/>
</dbReference>
<proteinExistence type="predicted"/>
<dbReference type="InterPro" id="IPR029787">
    <property type="entry name" value="Nucleotide_cyclase"/>
</dbReference>
<dbReference type="PANTHER" id="PTHR45138">
    <property type="entry name" value="REGULATORY COMPONENTS OF SENSORY TRANSDUCTION SYSTEM"/>
    <property type="match status" value="1"/>
</dbReference>
<keyword evidence="1" id="KW-0597">Phosphoprotein</keyword>
<dbReference type="InterPro" id="IPR043128">
    <property type="entry name" value="Rev_trsase/Diguanyl_cyclase"/>
</dbReference>
<dbReference type="KEGG" id="cyj:Cyan7822_2275"/>
<dbReference type="FunFam" id="3.30.70.270:FF:000001">
    <property type="entry name" value="Diguanylate cyclase domain protein"/>
    <property type="match status" value="1"/>
</dbReference>
<dbReference type="GO" id="GO:0000160">
    <property type="term" value="P:phosphorelay signal transduction system"/>
    <property type="evidence" value="ECO:0007669"/>
    <property type="project" value="InterPro"/>
</dbReference>
<dbReference type="NCBIfam" id="TIGR00254">
    <property type="entry name" value="GGDEF"/>
    <property type="match status" value="1"/>
</dbReference>
<organism evidence="4 5">
    <name type="scientific">Gloeothece verrucosa (strain PCC 7822)</name>
    <name type="common">Cyanothece sp. (strain PCC 7822)</name>
    <dbReference type="NCBI Taxonomy" id="497965"/>
    <lineage>
        <taxon>Bacteria</taxon>
        <taxon>Bacillati</taxon>
        <taxon>Cyanobacteriota</taxon>
        <taxon>Cyanophyceae</taxon>
        <taxon>Oscillatoriophycideae</taxon>
        <taxon>Chroococcales</taxon>
        <taxon>Aphanothecaceae</taxon>
        <taxon>Gloeothece</taxon>
        <taxon>Gloeothece verrucosa</taxon>
    </lineage>
</organism>
<dbReference type="GO" id="GO:0043709">
    <property type="term" value="P:cell adhesion involved in single-species biofilm formation"/>
    <property type="evidence" value="ECO:0007669"/>
    <property type="project" value="TreeGrafter"/>
</dbReference>